<sequence>EANETEWESAFRKSVATQVTSLLEGARPTKVTFLAKSLGTVVLASLEVTSQMTAQVQAIWVTPIFGQGSVRAGAVAHGWRSLLIAGGADPLHVPNHHAAVREALAADSLVLPNADHSLEVPGDVLATVDGLRALAQAVLAFARP</sequence>
<gene>
    <name evidence="1" type="ORF">B1A_05155</name>
</gene>
<comment type="caution">
    <text evidence="1">The sequence shown here is derived from an EMBL/GenBank/DDBJ whole genome shotgun (WGS) entry which is preliminary data.</text>
</comment>
<dbReference type="EMBL" id="AUZX01003755">
    <property type="protein sequence ID" value="EQD73030.1"/>
    <property type="molecule type" value="Genomic_DNA"/>
</dbReference>
<evidence type="ECO:0000313" key="1">
    <source>
        <dbReference type="EMBL" id="EQD73030.1"/>
    </source>
</evidence>
<name>T1CTX6_9ZZZZ</name>
<organism evidence="1">
    <name type="scientific">mine drainage metagenome</name>
    <dbReference type="NCBI Taxonomy" id="410659"/>
    <lineage>
        <taxon>unclassified sequences</taxon>
        <taxon>metagenomes</taxon>
        <taxon>ecological metagenomes</taxon>
    </lineage>
</organism>
<accession>T1CTX6</accession>
<evidence type="ECO:0008006" key="2">
    <source>
        <dbReference type="Google" id="ProtNLM"/>
    </source>
</evidence>
<feature type="non-terminal residue" evidence="1">
    <location>
        <position position="1"/>
    </location>
</feature>
<reference evidence="1" key="2">
    <citation type="journal article" date="2014" name="ISME J.">
        <title>Microbial stratification in low pH oxic and suboxic macroscopic growths along an acid mine drainage.</title>
        <authorList>
            <person name="Mendez-Garcia C."/>
            <person name="Mesa V."/>
            <person name="Sprenger R.R."/>
            <person name="Richter M."/>
            <person name="Diez M.S."/>
            <person name="Solano J."/>
            <person name="Bargiela R."/>
            <person name="Golyshina O.V."/>
            <person name="Manteca A."/>
            <person name="Ramos J.L."/>
            <person name="Gallego J.R."/>
            <person name="Llorente I."/>
            <person name="Martins Dos Santos V.A."/>
            <person name="Jensen O.N."/>
            <person name="Pelaez A.I."/>
            <person name="Sanchez J."/>
            <person name="Ferrer M."/>
        </authorList>
    </citation>
    <scope>NUCLEOTIDE SEQUENCE</scope>
</reference>
<protein>
    <recommendedName>
        <fullName evidence="2">Alpha/beta hydrolase</fullName>
    </recommendedName>
</protein>
<proteinExistence type="predicted"/>
<dbReference type="AlphaFoldDB" id="T1CTX6"/>
<reference evidence="1" key="1">
    <citation type="submission" date="2013-08" db="EMBL/GenBank/DDBJ databases">
        <authorList>
            <person name="Mendez C."/>
            <person name="Richter M."/>
            <person name="Ferrer M."/>
            <person name="Sanchez J."/>
        </authorList>
    </citation>
    <scope>NUCLEOTIDE SEQUENCE</scope>
</reference>